<gene>
    <name evidence="1" type="ORF">MESINF_1078</name>
</gene>
<protein>
    <submittedName>
        <fullName evidence="1">Uncharacterized protein</fullName>
    </submittedName>
</protein>
<dbReference type="KEGG" id="minf:MESINF_1078"/>
<sequence length="65" mass="7615">MIRPDKNTLESACTVRQAPFCPGRFTKSKNLRIVVGCLSMLFITIRECYNSLNWWKLWGETECEE</sequence>
<dbReference type="Proteomes" id="UP000250796">
    <property type="component" value="Chromosome MESINF"/>
</dbReference>
<reference evidence="1 2" key="1">
    <citation type="submission" date="2017-01" db="EMBL/GenBank/DDBJ databases">
        <authorList>
            <person name="Erauso G."/>
        </authorList>
    </citation>
    <scope>NUCLEOTIDE SEQUENCE [LARGE SCALE GENOMIC DNA]</scope>
    <source>
        <strain evidence="1">MESINF1</strain>
    </source>
</reference>
<dbReference type="EMBL" id="LS974202">
    <property type="protein sequence ID" value="SSC12522.1"/>
    <property type="molecule type" value="Genomic_DNA"/>
</dbReference>
<accession>A0A7Z7LF43</accession>
<proteinExistence type="predicted"/>
<evidence type="ECO:0000313" key="2">
    <source>
        <dbReference type="Proteomes" id="UP000250796"/>
    </source>
</evidence>
<dbReference type="AlphaFoldDB" id="A0A7Z7LF43"/>
<keyword evidence="2" id="KW-1185">Reference proteome</keyword>
<name>A0A7Z7LF43_9BACT</name>
<organism evidence="1 2">
    <name type="scientific">Mesotoga infera</name>
    <dbReference type="NCBI Taxonomy" id="1236046"/>
    <lineage>
        <taxon>Bacteria</taxon>
        <taxon>Thermotogati</taxon>
        <taxon>Thermotogota</taxon>
        <taxon>Thermotogae</taxon>
        <taxon>Kosmotogales</taxon>
        <taxon>Kosmotogaceae</taxon>
        <taxon>Mesotoga</taxon>
    </lineage>
</organism>
<evidence type="ECO:0000313" key="1">
    <source>
        <dbReference type="EMBL" id="SSC12522.1"/>
    </source>
</evidence>